<gene>
    <name evidence="3" type="ORF">Baya_13841</name>
</gene>
<feature type="domain" description="FH2" evidence="2">
    <location>
        <begin position="1"/>
        <end position="354"/>
    </location>
</feature>
<dbReference type="EMBL" id="VCAZ01000141">
    <property type="protein sequence ID" value="TSX58290.1"/>
    <property type="molecule type" value="Genomic_DNA"/>
</dbReference>
<dbReference type="PANTHER" id="PTHR46345">
    <property type="entry name" value="INVERTED FORMIN-2"/>
    <property type="match status" value="1"/>
</dbReference>
<comment type="caution">
    <text evidence="3">The sequence shown here is derived from an EMBL/GenBank/DDBJ whole genome shotgun (WGS) entry which is preliminary data.</text>
</comment>
<proteinExistence type="predicted"/>
<feature type="region of interest" description="Disordered" evidence="1">
    <location>
        <begin position="600"/>
        <end position="624"/>
    </location>
</feature>
<evidence type="ECO:0000256" key="1">
    <source>
        <dbReference type="SAM" id="MobiDB-lite"/>
    </source>
</evidence>
<keyword evidence="4" id="KW-1185">Reference proteome</keyword>
<accession>A0A556V723</accession>
<dbReference type="Gene3D" id="1.20.58.2220">
    <property type="entry name" value="Formin, FH2 domain"/>
    <property type="match status" value="2"/>
</dbReference>
<feature type="region of interest" description="Disordered" evidence="1">
    <location>
        <begin position="377"/>
        <end position="425"/>
    </location>
</feature>
<feature type="compositionally biased region" description="Pro residues" evidence="1">
    <location>
        <begin position="13"/>
        <end position="36"/>
    </location>
</feature>
<dbReference type="Pfam" id="PF02181">
    <property type="entry name" value="FH2"/>
    <property type="match status" value="2"/>
</dbReference>
<organism evidence="3 4">
    <name type="scientific">Bagarius yarrelli</name>
    <name type="common">Goonch</name>
    <name type="synonym">Bagrus yarrelli</name>
    <dbReference type="NCBI Taxonomy" id="175774"/>
    <lineage>
        <taxon>Eukaryota</taxon>
        <taxon>Metazoa</taxon>
        <taxon>Chordata</taxon>
        <taxon>Craniata</taxon>
        <taxon>Vertebrata</taxon>
        <taxon>Euteleostomi</taxon>
        <taxon>Actinopterygii</taxon>
        <taxon>Neopterygii</taxon>
        <taxon>Teleostei</taxon>
        <taxon>Ostariophysi</taxon>
        <taxon>Siluriformes</taxon>
        <taxon>Sisoridae</taxon>
        <taxon>Sisorinae</taxon>
        <taxon>Bagarius</taxon>
    </lineage>
</organism>
<dbReference type="Proteomes" id="UP000319801">
    <property type="component" value="Unassembled WGS sequence"/>
</dbReference>
<sequence length="735" mass="82788">MDDYGVSIGPSLLSPPPPPPLALPPPPPPPPPPAPPSIIGREPFSRGVHRRSKMRSFNWDTIPKHSVVGKRNVWTSDKKLEDIPLDTERMEELFSHSDRQLMHLKHGTVKKNVWGLQSTNPVSEIVPILNPKKTMNIGILLKQFKRPIGDIVEDIREGNMRFTADRLRELCKLLPDDVEDGYAGRALGFRMTSLLRLVDTKANKPGMNLMHYVAMQAQQIDSALLKFTERLQHIGEAARIQKQEVESDFRREMTKTKEAKAHAAKQPDLHQPMEKFLQMATSQLADMEASLQELDSVSHSVAEFFCEDPATFKLEECCSIFHSFCEKFERAVLENAEREAVERRRRQQRERETLLRVAKRRTIAACSMESTEQEALESALTSFLSTRPSRRRQPSSNRESPTEMLDKNSSLAESDPIAADNSVSVEKKDASIVVHEQDESIQTTLEIPSIREQNQISATEEQDKSCLTALDSPEKVEIVDSNPEKQEENLFKTEQICCDVNTPSGPKRAACIEDKATPKSSKLNRRRSILLRQMNDENKEEDHTHEDSQKDLCQIQCPVTNVTRHLHVPDVSSPHPRGIQDMDLALQNGFGSPWTVLSPHASPSGMRRRRYSFGSPKVEEPDDGVWALPDTPVKGPILTQMCRSYEHSLSTSVINRVGIGDSLLTGTSMQGTLLRSASVGENPDSVSNFRFSTFFPRRHGREPKRQEPSSLKSFFKRFGEKGRPASIGDSCKVDT</sequence>
<dbReference type="InterPro" id="IPR015425">
    <property type="entry name" value="FH2_Formin"/>
</dbReference>
<dbReference type="OrthoDB" id="26518at2759"/>
<evidence type="ECO:0000313" key="4">
    <source>
        <dbReference type="Proteomes" id="UP000319801"/>
    </source>
</evidence>
<evidence type="ECO:0000259" key="2">
    <source>
        <dbReference type="PROSITE" id="PS51444"/>
    </source>
</evidence>
<protein>
    <submittedName>
        <fullName evidence="3">FH2 domain-containing protein 1</fullName>
    </submittedName>
</protein>
<evidence type="ECO:0000313" key="3">
    <source>
        <dbReference type="EMBL" id="TSX58290.1"/>
    </source>
</evidence>
<name>A0A556V723_BAGYA</name>
<feature type="region of interest" description="Disordered" evidence="1">
    <location>
        <begin position="1"/>
        <end position="43"/>
    </location>
</feature>
<dbReference type="PANTHER" id="PTHR46345:SF7">
    <property type="entry name" value="FH2 DOMAIN CONTAINING 3-RELATED"/>
    <property type="match status" value="1"/>
</dbReference>
<reference evidence="3 4" key="1">
    <citation type="journal article" date="2019" name="Genome Biol. Evol.">
        <title>Whole-Genome Sequencing of the Giant Devil Catfish, Bagarius yarrelli.</title>
        <authorList>
            <person name="Jiang W."/>
            <person name="Lv Y."/>
            <person name="Cheng L."/>
            <person name="Yang K."/>
            <person name="Chao B."/>
            <person name="Wang X."/>
            <person name="Li Y."/>
            <person name="Pan X."/>
            <person name="You X."/>
            <person name="Zhang Y."/>
            <person name="Yang J."/>
            <person name="Li J."/>
            <person name="Zhang X."/>
            <person name="Liu S."/>
            <person name="Sun C."/>
            <person name="Yang J."/>
            <person name="Shi Q."/>
        </authorList>
    </citation>
    <scope>NUCLEOTIDE SEQUENCE [LARGE SCALE GENOMIC DNA]</scope>
    <source>
        <strain evidence="3">JWS20170419001</strain>
        <tissue evidence="3">Muscle</tissue>
    </source>
</reference>
<dbReference type="SMART" id="SM00498">
    <property type="entry name" value="FH2"/>
    <property type="match status" value="1"/>
</dbReference>
<dbReference type="InterPro" id="IPR042201">
    <property type="entry name" value="FH2_Formin_sf"/>
</dbReference>
<dbReference type="PROSITE" id="PS51444">
    <property type="entry name" value="FH2"/>
    <property type="match status" value="1"/>
</dbReference>
<dbReference type="AlphaFoldDB" id="A0A556V723"/>
<dbReference type="SUPFAM" id="SSF101447">
    <property type="entry name" value="Formin homology 2 domain (FH2 domain)"/>
    <property type="match status" value="1"/>
</dbReference>